<sequence length="203" mass="22656">MRVENPQAYRFIMQDDIYLLQQDKLSVAPETVADITTPEPVQPVAAENPVQSAPQVMAQKTEPVAPIIAQPVQETPKPAFNYMGDNQKQFLILVNYANEEYMNAGHRAALESILGRKELSIADVAILNVNKLTPIKLATLVAFFDPTRLVIMGKDALPEGIGNLPLNKPVQGKKIHVLYSFSFDDMMSSNDNKKAFWEQMKTL</sequence>
<dbReference type="AlphaFoldDB" id="A0A372NRM1"/>
<dbReference type="OrthoDB" id="797407at2"/>
<comment type="caution">
    <text evidence="1">The sequence shown here is derived from an EMBL/GenBank/DDBJ whole genome shotgun (WGS) entry which is preliminary data.</text>
</comment>
<accession>A0A372NRM1</accession>
<evidence type="ECO:0000313" key="2">
    <source>
        <dbReference type="Proteomes" id="UP000264217"/>
    </source>
</evidence>
<name>A0A372NRM1_9SPHI</name>
<evidence type="ECO:0000313" key="1">
    <source>
        <dbReference type="EMBL" id="RFZ91898.1"/>
    </source>
</evidence>
<organism evidence="1 2">
    <name type="scientific">Mucilaginibacter conchicola</name>
    <dbReference type="NCBI Taxonomy" id="2303333"/>
    <lineage>
        <taxon>Bacteria</taxon>
        <taxon>Pseudomonadati</taxon>
        <taxon>Bacteroidota</taxon>
        <taxon>Sphingobacteriia</taxon>
        <taxon>Sphingobacteriales</taxon>
        <taxon>Sphingobacteriaceae</taxon>
        <taxon>Mucilaginibacter</taxon>
    </lineage>
</organism>
<keyword evidence="2" id="KW-1185">Reference proteome</keyword>
<dbReference type="RefSeq" id="WP_117391611.1">
    <property type="nucleotide sequence ID" value="NZ_QWDC01000002.1"/>
</dbReference>
<dbReference type="Proteomes" id="UP000264217">
    <property type="component" value="Unassembled WGS sequence"/>
</dbReference>
<dbReference type="EMBL" id="QWDC01000002">
    <property type="protein sequence ID" value="RFZ91898.1"/>
    <property type="molecule type" value="Genomic_DNA"/>
</dbReference>
<gene>
    <name evidence="1" type="ORF">D0C36_10640</name>
</gene>
<reference evidence="1 2" key="1">
    <citation type="submission" date="2018-08" db="EMBL/GenBank/DDBJ databases">
        <title>Mucilaginibacter sp. MYSH2.</title>
        <authorList>
            <person name="Seo T."/>
        </authorList>
    </citation>
    <scope>NUCLEOTIDE SEQUENCE [LARGE SCALE GENOMIC DNA]</scope>
    <source>
        <strain evidence="1 2">MYSH2</strain>
    </source>
</reference>
<protein>
    <submittedName>
        <fullName evidence="1">Uncharacterized protein</fullName>
    </submittedName>
</protein>
<proteinExistence type="predicted"/>